<evidence type="ECO:0000313" key="3">
    <source>
        <dbReference type="Proteomes" id="UP000289758"/>
    </source>
</evidence>
<dbReference type="EMBL" id="PDKK01000004">
    <property type="protein sequence ID" value="RXK06442.1"/>
    <property type="molecule type" value="Genomic_DNA"/>
</dbReference>
<dbReference type="AlphaFoldDB" id="A0A4Q1AM14"/>
<sequence length="101" mass="11283">MNLLYKELNKPLLNSKKIGLFITFCAILGGLLVAYTAMTFLVYIIPGSLGESITMPLLFNTLAWSIAALWISVSASKLIALKRVIIPTTIFIILIFIFYLR</sequence>
<organism evidence="2 3">
    <name type="scientific">Halarcobacter ebronensis</name>
    <dbReference type="NCBI Taxonomy" id="1462615"/>
    <lineage>
        <taxon>Bacteria</taxon>
        <taxon>Pseudomonadati</taxon>
        <taxon>Campylobacterota</taxon>
        <taxon>Epsilonproteobacteria</taxon>
        <taxon>Campylobacterales</taxon>
        <taxon>Arcobacteraceae</taxon>
        <taxon>Halarcobacter</taxon>
    </lineage>
</organism>
<keyword evidence="1" id="KW-1133">Transmembrane helix</keyword>
<evidence type="ECO:0008006" key="4">
    <source>
        <dbReference type="Google" id="ProtNLM"/>
    </source>
</evidence>
<evidence type="ECO:0000313" key="2">
    <source>
        <dbReference type="EMBL" id="RXK06442.1"/>
    </source>
</evidence>
<accession>A0A4Q1AM14</accession>
<evidence type="ECO:0000256" key="1">
    <source>
        <dbReference type="SAM" id="Phobius"/>
    </source>
</evidence>
<dbReference type="Proteomes" id="UP000289758">
    <property type="component" value="Unassembled WGS sequence"/>
</dbReference>
<comment type="caution">
    <text evidence="2">The sequence shown here is derived from an EMBL/GenBank/DDBJ whole genome shotgun (WGS) entry which is preliminary data.</text>
</comment>
<keyword evidence="3" id="KW-1185">Reference proteome</keyword>
<keyword evidence="1" id="KW-0472">Membrane</keyword>
<feature type="transmembrane region" description="Helical" evidence="1">
    <location>
        <begin position="57"/>
        <end position="73"/>
    </location>
</feature>
<reference evidence="2 3" key="1">
    <citation type="submission" date="2017-10" db="EMBL/GenBank/DDBJ databases">
        <title>Genomics of the genus Arcobacter.</title>
        <authorList>
            <person name="Perez-Cataluna A."/>
            <person name="Figueras M.J."/>
        </authorList>
    </citation>
    <scope>NUCLEOTIDE SEQUENCE [LARGE SCALE GENOMIC DNA]</scope>
    <source>
        <strain evidence="2 3">CECT 8441</strain>
    </source>
</reference>
<feature type="transmembrane region" description="Helical" evidence="1">
    <location>
        <begin position="20"/>
        <end position="45"/>
    </location>
</feature>
<gene>
    <name evidence="2" type="ORF">CRV07_06435</name>
</gene>
<feature type="transmembrane region" description="Helical" evidence="1">
    <location>
        <begin position="79"/>
        <end position="100"/>
    </location>
</feature>
<proteinExistence type="predicted"/>
<dbReference type="OrthoDB" id="5348450at2"/>
<protein>
    <recommendedName>
        <fullName evidence="4">Iron transporter</fullName>
    </recommendedName>
</protein>
<name>A0A4Q1AM14_9BACT</name>
<keyword evidence="1" id="KW-0812">Transmembrane</keyword>